<dbReference type="Proteomes" id="UP000675554">
    <property type="component" value="Unassembled WGS sequence"/>
</dbReference>
<protein>
    <submittedName>
        <fullName evidence="2">GNAT family N-acetyltransferase</fullName>
    </submittedName>
</protein>
<comment type="caution">
    <text evidence="2">The sequence shown here is derived from an EMBL/GenBank/DDBJ whole genome shotgun (WGS) entry which is preliminary data.</text>
</comment>
<dbReference type="InterPro" id="IPR000182">
    <property type="entry name" value="GNAT_dom"/>
</dbReference>
<accession>A0A8T4J3S4</accession>
<dbReference type="CDD" id="cd04301">
    <property type="entry name" value="NAT_SF"/>
    <property type="match status" value="1"/>
</dbReference>
<reference evidence="2" key="1">
    <citation type="submission" date="2021-04" db="EMBL/GenBank/DDBJ databases">
        <title>Sequencing of actinobacteria type strains.</title>
        <authorList>
            <person name="Nguyen G.-S."/>
            <person name="Wentzel A."/>
        </authorList>
    </citation>
    <scope>NUCLEOTIDE SEQUENCE</scope>
    <source>
        <strain evidence="2">DSM 42095</strain>
    </source>
</reference>
<keyword evidence="3" id="KW-1185">Reference proteome</keyword>
<dbReference type="SUPFAM" id="SSF55729">
    <property type="entry name" value="Acyl-CoA N-acyltransferases (Nat)"/>
    <property type="match status" value="1"/>
</dbReference>
<feature type="domain" description="N-acetyltransferase" evidence="1">
    <location>
        <begin position="172"/>
        <end position="305"/>
    </location>
</feature>
<dbReference type="Gene3D" id="3.40.630.30">
    <property type="match status" value="1"/>
</dbReference>
<dbReference type="Pfam" id="PF00583">
    <property type="entry name" value="Acetyltransf_1"/>
    <property type="match status" value="1"/>
</dbReference>
<dbReference type="PROSITE" id="PS51186">
    <property type="entry name" value="GNAT"/>
    <property type="match status" value="1"/>
</dbReference>
<sequence>MTADLVIRALDESEARTLFTSLTTPDGHLVGAPLLGRAYATLAEGGAYRPEWTWVALRDGRVVARAALWAAPQDEKPVVLDWFDFAPGEHDAAVRLLREMPRVEFELVLPPGWREDPAVRAATESRTRAAEAAGYRPLVERYRYLWTPRDGLPELPGRVVCRPEPDDEVFLDVLRRVQHGSLDAHARAATEQGGPEQAAREDMEHLRWMPSPREWWRLAYTREGELIGLHVPARVPSGPAVGLIGVVPERRGNGYAYELLAECTHQLAAEGATSIAAATDLGNEPMAAAFAKAGYPVVQHRYCMA</sequence>
<dbReference type="AlphaFoldDB" id="A0A8T4J3S4"/>
<dbReference type="GO" id="GO:0016747">
    <property type="term" value="F:acyltransferase activity, transferring groups other than amino-acyl groups"/>
    <property type="evidence" value="ECO:0007669"/>
    <property type="project" value="InterPro"/>
</dbReference>
<dbReference type="InterPro" id="IPR016181">
    <property type="entry name" value="Acyl_CoA_acyltransferase"/>
</dbReference>
<gene>
    <name evidence="2" type="ORF">KDA82_35210</name>
</gene>
<organism evidence="2 3">
    <name type="scientific">Streptomyces daliensis</name>
    <dbReference type="NCBI Taxonomy" id="299421"/>
    <lineage>
        <taxon>Bacteria</taxon>
        <taxon>Bacillati</taxon>
        <taxon>Actinomycetota</taxon>
        <taxon>Actinomycetes</taxon>
        <taxon>Kitasatosporales</taxon>
        <taxon>Streptomycetaceae</taxon>
        <taxon>Streptomyces</taxon>
    </lineage>
</organism>
<evidence type="ECO:0000259" key="1">
    <source>
        <dbReference type="PROSITE" id="PS51186"/>
    </source>
</evidence>
<evidence type="ECO:0000313" key="2">
    <source>
        <dbReference type="EMBL" id="MBR7678140.1"/>
    </source>
</evidence>
<name>A0A8T4J3S4_9ACTN</name>
<evidence type="ECO:0000313" key="3">
    <source>
        <dbReference type="Proteomes" id="UP000675554"/>
    </source>
</evidence>
<proteinExistence type="predicted"/>
<dbReference type="EMBL" id="JAGSMN010001235">
    <property type="protein sequence ID" value="MBR7678140.1"/>
    <property type="molecule type" value="Genomic_DNA"/>
</dbReference>